<evidence type="ECO:0000256" key="2">
    <source>
        <dbReference type="ARBA" id="ARBA00008654"/>
    </source>
</evidence>
<evidence type="ECO:0000259" key="8">
    <source>
        <dbReference type="Pfam" id="PF06155"/>
    </source>
</evidence>
<evidence type="ECO:0000256" key="5">
    <source>
        <dbReference type="ARBA" id="ARBA00023002"/>
    </source>
</evidence>
<comment type="similarity">
    <text evidence="2">Belongs to the gamma-BBH/TMLD family.</text>
</comment>
<keyword evidence="5" id="KW-0560">Oxidoreductase</keyword>
<evidence type="ECO:0000313" key="9">
    <source>
        <dbReference type="EMBL" id="USG63177.1"/>
    </source>
</evidence>
<sequence length="383" mass="42902">MDFEYRQQGSSILISWPDGQTNNYPFIWLRDNCQCPACFHPSTHERLLFTADIDPDITALSVTGGADEITLHWDEAGGHESHFTGEWLYHNSTAAPKGGTVRESAVLWTAESLHEIPTFDYMEVAGDEAGMLRWCAALRAFGIARIRDVPRADGTVVAFAEQVGYVHDTIYDRLHNVYSDPNAYNLASTSEELKPHTDMPNYFSPPGVQLLHFIDNEAEGGETTLVDGYACALQLKEEDPAAYEILASTDVGFRLASSKGDIIGQSPLIELNNRGFISTIRYSNQLMLPLLIPGEEVKGFYDAYRTFSRLLNSADNLVKFKTRSGDMIATHNHRVLHGRAEFKPASGARHLQLAYLDFDLVMSRLRQQQVAEIGADWSVERFY</sequence>
<dbReference type="EMBL" id="CP098747">
    <property type="protein sequence ID" value="USG63177.1"/>
    <property type="molecule type" value="Genomic_DNA"/>
</dbReference>
<keyword evidence="4 9" id="KW-0223">Dioxygenase</keyword>
<evidence type="ECO:0000256" key="6">
    <source>
        <dbReference type="ARBA" id="ARBA00023004"/>
    </source>
</evidence>
<evidence type="ECO:0000313" key="10">
    <source>
        <dbReference type="Proteomes" id="UP001056291"/>
    </source>
</evidence>
<dbReference type="InterPro" id="IPR010376">
    <property type="entry name" value="GBBH-like_N"/>
</dbReference>
<dbReference type="SUPFAM" id="SSF51197">
    <property type="entry name" value="Clavaminate synthase-like"/>
    <property type="match status" value="1"/>
</dbReference>
<keyword evidence="3" id="KW-0479">Metal-binding</keyword>
<keyword evidence="10" id="KW-1185">Reference proteome</keyword>
<dbReference type="Pfam" id="PF02668">
    <property type="entry name" value="TauD"/>
    <property type="match status" value="1"/>
</dbReference>
<feature type="domain" description="TauD/TfdA-like" evidence="7">
    <location>
        <begin position="118"/>
        <end position="355"/>
    </location>
</feature>
<proteinExistence type="inferred from homology"/>
<dbReference type="InterPro" id="IPR042098">
    <property type="entry name" value="TauD-like_sf"/>
</dbReference>
<feature type="domain" description="Gamma-butyrobetaine hydroxylase-like N-terminal" evidence="8">
    <location>
        <begin position="5"/>
        <end position="89"/>
    </location>
</feature>
<dbReference type="GO" id="GO:0051213">
    <property type="term" value="F:dioxygenase activity"/>
    <property type="evidence" value="ECO:0007669"/>
    <property type="project" value="UniProtKB-KW"/>
</dbReference>
<dbReference type="InterPro" id="IPR003819">
    <property type="entry name" value="TauD/TfdA-like"/>
</dbReference>
<dbReference type="Pfam" id="PF06155">
    <property type="entry name" value="GBBH-like_N"/>
    <property type="match status" value="1"/>
</dbReference>
<dbReference type="PANTHER" id="PTHR10696">
    <property type="entry name" value="GAMMA-BUTYROBETAINE HYDROXYLASE-RELATED"/>
    <property type="match status" value="1"/>
</dbReference>
<dbReference type="PANTHER" id="PTHR10696:SF33">
    <property type="entry name" value="GAMMA-BUTYROBETAINE DIOXYGENASE"/>
    <property type="match status" value="1"/>
</dbReference>
<dbReference type="Gene3D" id="3.60.130.10">
    <property type="entry name" value="Clavaminate synthase-like"/>
    <property type="match status" value="1"/>
</dbReference>
<dbReference type="Proteomes" id="UP001056291">
    <property type="component" value="Chromosome"/>
</dbReference>
<accession>A0ABY4W7M3</accession>
<evidence type="ECO:0000256" key="1">
    <source>
        <dbReference type="ARBA" id="ARBA00001954"/>
    </source>
</evidence>
<dbReference type="Gene3D" id="3.30.2020.30">
    <property type="match status" value="1"/>
</dbReference>
<evidence type="ECO:0000259" key="7">
    <source>
        <dbReference type="Pfam" id="PF02668"/>
    </source>
</evidence>
<evidence type="ECO:0000256" key="4">
    <source>
        <dbReference type="ARBA" id="ARBA00022964"/>
    </source>
</evidence>
<keyword evidence="6" id="KW-0408">Iron</keyword>
<gene>
    <name evidence="9" type="ORF">NBZ79_09335</name>
</gene>
<dbReference type="InterPro" id="IPR050411">
    <property type="entry name" value="AlphaKG_dependent_hydroxylases"/>
</dbReference>
<reference evidence="9" key="1">
    <citation type="submission" date="2022-06" db="EMBL/GenBank/DDBJ databases">
        <title>Sneathiella actinostolidae sp. nov., isolated from a sea anemonein the Western Pacific Ocean.</title>
        <authorList>
            <person name="Wei M.J."/>
        </authorList>
    </citation>
    <scope>NUCLEOTIDE SEQUENCE</scope>
    <source>
        <strain evidence="9">PHK-P5</strain>
    </source>
</reference>
<protein>
    <submittedName>
        <fullName evidence="9">TauD/TfdA family dioxygenase</fullName>
    </submittedName>
</protein>
<dbReference type="InterPro" id="IPR038492">
    <property type="entry name" value="GBBH-like_N_sf"/>
</dbReference>
<evidence type="ECO:0000256" key="3">
    <source>
        <dbReference type="ARBA" id="ARBA00022723"/>
    </source>
</evidence>
<name>A0ABY4W7M3_9PROT</name>
<dbReference type="CDD" id="cd00250">
    <property type="entry name" value="CAS_like"/>
    <property type="match status" value="1"/>
</dbReference>
<dbReference type="RefSeq" id="WP_251937845.1">
    <property type="nucleotide sequence ID" value="NZ_CP098747.1"/>
</dbReference>
<comment type="cofactor">
    <cofactor evidence="1">
        <name>Fe(2+)</name>
        <dbReference type="ChEBI" id="CHEBI:29033"/>
    </cofactor>
</comment>
<organism evidence="9 10">
    <name type="scientific">Sneathiella marina</name>
    <dbReference type="NCBI Taxonomy" id="2950108"/>
    <lineage>
        <taxon>Bacteria</taxon>
        <taxon>Pseudomonadati</taxon>
        <taxon>Pseudomonadota</taxon>
        <taxon>Alphaproteobacteria</taxon>
        <taxon>Sneathiellales</taxon>
        <taxon>Sneathiellaceae</taxon>
        <taxon>Sneathiella</taxon>
    </lineage>
</organism>